<dbReference type="InterPro" id="IPR003593">
    <property type="entry name" value="AAA+_ATPase"/>
</dbReference>
<gene>
    <name evidence="5" type="ORF">KTS37_13390</name>
</gene>
<dbReference type="InterPro" id="IPR050107">
    <property type="entry name" value="ABC_carbohydrate_import_ATPase"/>
</dbReference>
<dbReference type="EMBL" id="JAHQXE010000004">
    <property type="protein sequence ID" value="MBV0902782.1"/>
    <property type="molecule type" value="Genomic_DNA"/>
</dbReference>
<dbReference type="InterPro" id="IPR003439">
    <property type="entry name" value="ABC_transporter-like_ATP-bd"/>
</dbReference>
<name>A0AA41G9T3_9EURY</name>
<feature type="region of interest" description="Disordered" evidence="3">
    <location>
        <begin position="515"/>
        <end position="554"/>
    </location>
</feature>
<keyword evidence="6" id="KW-1185">Reference proteome</keyword>
<dbReference type="Gene3D" id="3.40.50.300">
    <property type="entry name" value="P-loop containing nucleotide triphosphate hydrolases"/>
    <property type="match status" value="2"/>
</dbReference>
<evidence type="ECO:0000313" key="5">
    <source>
        <dbReference type="EMBL" id="MBV0902782.1"/>
    </source>
</evidence>
<dbReference type="Pfam" id="PF00005">
    <property type="entry name" value="ABC_tran"/>
    <property type="match status" value="2"/>
</dbReference>
<evidence type="ECO:0000256" key="2">
    <source>
        <dbReference type="ARBA" id="ARBA00022840"/>
    </source>
</evidence>
<organism evidence="5 6">
    <name type="scientific">Haloarcula salina</name>
    <dbReference type="NCBI Taxonomy" id="1429914"/>
    <lineage>
        <taxon>Archaea</taxon>
        <taxon>Methanobacteriati</taxon>
        <taxon>Methanobacteriota</taxon>
        <taxon>Stenosarchaea group</taxon>
        <taxon>Halobacteria</taxon>
        <taxon>Halobacteriales</taxon>
        <taxon>Haloarculaceae</taxon>
        <taxon>Haloarcula</taxon>
    </lineage>
</organism>
<protein>
    <submittedName>
        <fullName evidence="5">ABC transporter ATP-binding protein</fullName>
    </submittedName>
</protein>
<dbReference type="PROSITE" id="PS00211">
    <property type="entry name" value="ABC_TRANSPORTER_1"/>
    <property type="match status" value="1"/>
</dbReference>
<evidence type="ECO:0000313" key="6">
    <source>
        <dbReference type="Proteomes" id="UP001166304"/>
    </source>
</evidence>
<dbReference type="SMART" id="SM00382">
    <property type="entry name" value="AAA"/>
    <property type="match status" value="2"/>
</dbReference>
<dbReference type="InterPro" id="IPR017871">
    <property type="entry name" value="ABC_transporter-like_CS"/>
</dbReference>
<feature type="domain" description="ABC transporter" evidence="4">
    <location>
        <begin position="7"/>
        <end position="270"/>
    </location>
</feature>
<reference evidence="5" key="1">
    <citation type="submission" date="2021-06" db="EMBL/GenBank/DDBJ databases">
        <title>New haloarchaea isolates fom saline soil.</title>
        <authorList>
            <person name="Duran-Viseras A."/>
            <person name="Sanchez-Porro C.S."/>
            <person name="Ventosa A."/>
        </authorList>
    </citation>
    <scope>NUCLEOTIDE SEQUENCE</scope>
    <source>
        <strain evidence="5">JCM 18369</strain>
    </source>
</reference>
<dbReference type="Proteomes" id="UP001166304">
    <property type="component" value="Unassembled WGS sequence"/>
</dbReference>
<dbReference type="SUPFAM" id="SSF52540">
    <property type="entry name" value="P-loop containing nucleoside triphosphate hydrolases"/>
    <property type="match status" value="2"/>
</dbReference>
<dbReference type="CDD" id="cd03216">
    <property type="entry name" value="ABC_Carb_Monos_I"/>
    <property type="match status" value="1"/>
</dbReference>
<dbReference type="PANTHER" id="PTHR43790:SF4">
    <property type="entry name" value="GUANOSINE IMPORT ATP-BINDING PROTEIN NUPO"/>
    <property type="match status" value="1"/>
</dbReference>
<evidence type="ECO:0000256" key="1">
    <source>
        <dbReference type="ARBA" id="ARBA00022741"/>
    </source>
</evidence>
<dbReference type="GO" id="GO:0016887">
    <property type="term" value="F:ATP hydrolysis activity"/>
    <property type="evidence" value="ECO:0007669"/>
    <property type="project" value="InterPro"/>
</dbReference>
<evidence type="ECO:0000259" key="4">
    <source>
        <dbReference type="PROSITE" id="PS50893"/>
    </source>
</evidence>
<dbReference type="PROSITE" id="PS50893">
    <property type="entry name" value="ABC_TRANSPORTER_2"/>
    <property type="match status" value="2"/>
</dbReference>
<feature type="compositionally biased region" description="Polar residues" evidence="3">
    <location>
        <begin position="539"/>
        <end position="554"/>
    </location>
</feature>
<keyword evidence="2 5" id="KW-0067">ATP-binding</keyword>
<dbReference type="AlphaFoldDB" id="A0AA41G9T3"/>
<dbReference type="GO" id="GO:0005524">
    <property type="term" value="F:ATP binding"/>
    <property type="evidence" value="ECO:0007669"/>
    <property type="project" value="UniProtKB-KW"/>
</dbReference>
<feature type="domain" description="ABC transporter" evidence="4">
    <location>
        <begin position="287"/>
        <end position="533"/>
    </location>
</feature>
<dbReference type="RefSeq" id="WP_162414357.1">
    <property type="nucleotide sequence ID" value="NZ_JAHQXE010000004.1"/>
</dbReference>
<sequence length="554" mass="60389">MSENTTLRMEGILKEFPGVVANDHVDLSVERGEIHGLLGENGAGKSTLMKILYGLYSQDAGDVYFQGERLDLDSPQDAIDAGIGMVHQHFMLIPRLTVAENVVLGEREPATVFRDDAGEESWLPASIRNNGLVQSLAGTFSLGLDVPEQRIQELADRYGFDIDVSAKIWELDVGQQQRVEILKALYRDVDLLILDEPTAVLTPTEAERLFESLERLTDEGLSIIFITHKLKEVDAVVDRVTVLREGKNVGTAEVSSVTRADLAEMMVGREVLFEIDREAVDLGEPVLRASGVSAEDDRGIEALSGVDLTVRQGEVVGIAGVSGNGQKELAEVMAGIRDPTAGELVVSGTDITGAKPKRFVENGVSFVPEDRLRYGCAKDLSVMHNATMKDFDGAAFGDRGFLDYGKLEDYAETLVDEFDVRGVRDVTETDAGDLSGGNLQKLILAREIYRNPDLLVANQPTRGVDVGAIEFIRETLLEQRKEGTGIILLSEDLDEIFDLSDRILVVYEGEFVHETTPAEADRERIGLEMTGGSGDESASDPTASPAEVTQESES</sequence>
<evidence type="ECO:0000256" key="3">
    <source>
        <dbReference type="SAM" id="MobiDB-lite"/>
    </source>
</evidence>
<dbReference type="PANTHER" id="PTHR43790">
    <property type="entry name" value="CARBOHYDRATE TRANSPORT ATP-BINDING PROTEIN MG119-RELATED"/>
    <property type="match status" value="1"/>
</dbReference>
<dbReference type="InterPro" id="IPR027417">
    <property type="entry name" value="P-loop_NTPase"/>
</dbReference>
<keyword evidence="1" id="KW-0547">Nucleotide-binding</keyword>
<accession>A0AA41G9T3</accession>
<proteinExistence type="predicted"/>
<dbReference type="CDD" id="cd03215">
    <property type="entry name" value="ABC_Carb_Monos_II"/>
    <property type="match status" value="1"/>
</dbReference>
<comment type="caution">
    <text evidence="5">The sequence shown here is derived from an EMBL/GenBank/DDBJ whole genome shotgun (WGS) entry which is preliminary data.</text>
</comment>